<keyword evidence="1" id="KW-0472">Membrane</keyword>
<protein>
    <submittedName>
        <fullName evidence="2">Uncharacterized protein</fullName>
    </submittedName>
</protein>
<sequence length="63" mass="7302">MSNNFWFLMYLVFLGLLVIGIDALFFNLLPTKTFGSAFLSLVFIVVIAGLFVFLYEKIFNRKK</sequence>
<dbReference type="Proteomes" id="UP000243626">
    <property type="component" value="Chromosome"/>
</dbReference>
<dbReference type="AlphaFoldDB" id="A0AAF0YL12"/>
<gene>
    <name evidence="2" type="ORF">CJ229_000795</name>
</gene>
<dbReference type="RefSeq" id="WP_040929132.1">
    <property type="nucleotide sequence ID" value="NZ_CABKSY010000118.1"/>
</dbReference>
<name>A0AAF0YL12_9STAP</name>
<keyword evidence="3" id="KW-1185">Reference proteome</keyword>
<keyword evidence="1" id="KW-0812">Transmembrane</keyword>
<organism evidence="2 3">
    <name type="scientific">Nosocomiicoccus massiliensis</name>
    <dbReference type="NCBI Taxonomy" id="1232430"/>
    <lineage>
        <taxon>Bacteria</taxon>
        <taxon>Bacillati</taxon>
        <taxon>Bacillota</taxon>
        <taxon>Bacilli</taxon>
        <taxon>Bacillales</taxon>
        <taxon>Staphylococcaceae</taxon>
        <taxon>Nosocomiicoccus</taxon>
    </lineage>
</organism>
<feature type="transmembrane region" description="Helical" evidence="1">
    <location>
        <begin position="34"/>
        <end position="55"/>
    </location>
</feature>
<dbReference type="KEGG" id="nmy:CJ229_000795"/>
<evidence type="ECO:0000313" key="2">
    <source>
        <dbReference type="EMBL" id="WOS96312.1"/>
    </source>
</evidence>
<accession>A0AAF0YL12</accession>
<evidence type="ECO:0000256" key="1">
    <source>
        <dbReference type="SAM" id="Phobius"/>
    </source>
</evidence>
<feature type="transmembrane region" description="Helical" evidence="1">
    <location>
        <begin position="7"/>
        <end position="28"/>
    </location>
</feature>
<evidence type="ECO:0000313" key="3">
    <source>
        <dbReference type="Proteomes" id="UP000243626"/>
    </source>
</evidence>
<reference evidence="2 3" key="2">
    <citation type="submission" date="2023-10" db="EMBL/GenBank/DDBJ databases">
        <authorList>
            <person name="Choi B."/>
        </authorList>
    </citation>
    <scope>NUCLEOTIDE SEQUENCE [LARGE SCALE GENOMIC DNA]</scope>
    <source>
        <strain evidence="2 3">UMB0959</strain>
    </source>
</reference>
<dbReference type="EMBL" id="CP136964">
    <property type="protein sequence ID" value="WOS96312.1"/>
    <property type="molecule type" value="Genomic_DNA"/>
</dbReference>
<reference evidence="3" key="1">
    <citation type="submission" date="2017-09" db="EMBL/GenBank/DDBJ databases">
        <title>Bacterial strain isolated from the female urinary microbiota.</title>
        <authorList>
            <person name="Thomas-White K."/>
            <person name="Kumar N."/>
            <person name="Forster S."/>
            <person name="Putonti C."/>
            <person name="Lawley T."/>
            <person name="Wolfe A.J."/>
        </authorList>
    </citation>
    <scope>NUCLEOTIDE SEQUENCE [LARGE SCALE GENOMIC DNA]</scope>
    <source>
        <strain evidence="3">UMB0959</strain>
    </source>
</reference>
<proteinExistence type="predicted"/>
<keyword evidence="1" id="KW-1133">Transmembrane helix</keyword>